<reference evidence="1 2" key="1">
    <citation type="submission" date="2018-04" db="EMBL/GenBank/DDBJ databases">
        <title>WGS assembly of Panicum hallii var. hallii HAL2.</title>
        <authorList>
            <person name="Lovell J."/>
            <person name="Jenkins J."/>
            <person name="Lowry D."/>
            <person name="Mamidi S."/>
            <person name="Sreedasyam A."/>
            <person name="Weng X."/>
            <person name="Barry K."/>
            <person name="Bonette J."/>
            <person name="Campitelli B."/>
            <person name="Daum C."/>
            <person name="Gordon S."/>
            <person name="Gould B."/>
            <person name="Lipzen A."/>
            <person name="MacQueen A."/>
            <person name="Palacio-Mejia J."/>
            <person name="Plott C."/>
            <person name="Shakirov E."/>
            <person name="Shu S."/>
            <person name="Yoshinaga Y."/>
            <person name="Zane M."/>
            <person name="Rokhsar D."/>
            <person name="Grimwood J."/>
            <person name="Schmutz J."/>
            <person name="Juenger T."/>
        </authorList>
    </citation>
    <scope>NUCLEOTIDE SEQUENCE [LARGE SCALE GENOMIC DNA]</scope>
    <source>
        <strain evidence="2">cv. HAL2</strain>
    </source>
</reference>
<proteinExistence type="predicted"/>
<gene>
    <name evidence="1" type="ORF">GQ55_1G407400</name>
</gene>
<organism evidence="1 2">
    <name type="scientific">Panicum hallii var. hallii</name>
    <dbReference type="NCBI Taxonomy" id="1504633"/>
    <lineage>
        <taxon>Eukaryota</taxon>
        <taxon>Viridiplantae</taxon>
        <taxon>Streptophyta</taxon>
        <taxon>Embryophyta</taxon>
        <taxon>Tracheophyta</taxon>
        <taxon>Spermatophyta</taxon>
        <taxon>Magnoliopsida</taxon>
        <taxon>Liliopsida</taxon>
        <taxon>Poales</taxon>
        <taxon>Poaceae</taxon>
        <taxon>PACMAD clade</taxon>
        <taxon>Panicoideae</taxon>
        <taxon>Panicodae</taxon>
        <taxon>Paniceae</taxon>
        <taxon>Panicinae</taxon>
        <taxon>Panicum</taxon>
        <taxon>Panicum sect. Panicum</taxon>
    </lineage>
</organism>
<sequence>MHLLFNVECVVVNRILLALVGRQAVFFMCPPHLICNIAGACCLDYNILFRSLCRLHVM</sequence>
<dbReference type="Proteomes" id="UP000244336">
    <property type="component" value="Chromosome 1"/>
</dbReference>
<keyword evidence="2" id="KW-1185">Reference proteome</keyword>
<accession>A0A2T7FCP7</accession>
<name>A0A2T7FCP7_9POAL</name>
<dbReference type="Gramene" id="PUZ77870">
    <property type="protein sequence ID" value="PUZ77870"/>
    <property type="gene ID" value="GQ55_1G407400"/>
</dbReference>
<dbReference type="EMBL" id="CM009749">
    <property type="protein sequence ID" value="PUZ77870.1"/>
    <property type="molecule type" value="Genomic_DNA"/>
</dbReference>
<evidence type="ECO:0000313" key="2">
    <source>
        <dbReference type="Proteomes" id="UP000244336"/>
    </source>
</evidence>
<dbReference type="AlphaFoldDB" id="A0A2T7FCP7"/>
<protein>
    <submittedName>
        <fullName evidence="1">Uncharacterized protein</fullName>
    </submittedName>
</protein>
<evidence type="ECO:0000313" key="1">
    <source>
        <dbReference type="EMBL" id="PUZ77870.1"/>
    </source>
</evidence>